<evidence type="ECO:0000313" key="2">
    <source>
        <dbReference type="EMBL" id="MEW9857011.1"/>
    </source>
</evidence>
<proteinExistence type="predicted"/>
<keyword evidence="3" id="KW-1185">Reference proteome</keyword>
<feature type="transmembrane region" description="Helical" evidence="1">
    <location>
        <begin position="46"/>
        <end position="66"/>
    </location>
</feature>
<name>A0ABV3RFY5_9SPHN</name>
<dbReference type="Proteomes" id="UP001556118">
    <property type="component" value="Unassembled WGS sequence"/>
</dbReference>
<organism evidence="2 3">
    <name type="scientific">Novosphingobium rhizovicinum</name>
    <dbReference type="NCBI Taxonomy" id="3228928"/>
    <lineage>
        <taxon>Bacteria</taxon>
        <taxon>Pseudomonadati</taxon>
        <taxon>Pseudomonadota</taxon>
        <taxon>Alphaproteobacteria</taxon>
        <taxon>Sphingomonadales</taxon>
        <taxon>Sphingomonadaceae</taxon>
        <taxon>Novosphingobium</taxon>
    </lineage>
</organism>
<evidence type="ECO:0000256" key="1">
    <source>
        <dbReference type="SAM" id="Phobius"/>
    </source>
</evidence>
<accession>A0ABV3RFY5</accession>
<gene>
    <name evidence="2" type="ORF">ABUH87_17950</name>
</gene>
<feature type="transmembrane region" description="Helical" evidence="1">
    <location>
        <begin position="6"/>
        <end position="25"/>
    </location>
</feature>
<dbReference type="RefSeq" id="WP_367775487.1">
    <property type="nucleotide sequence ID" value="NZ_JBFNXR010000054.1"/>
</dbReference>
<evidence type="ECO:0000313" key="3">
    <source>
        <dbReference type="Proteomes" id="UP001556118"/>
    </source>
</evidence>
<keyword evidence="1" id="KW-1133">Transmembrane helix</keyword>
<reference evidence="2 3" key="1">
    <citation type="submission" date="2024-06" db="EMBL/GenBank/DDBJ databases">
        <title>Novosphingobium rhizovicinus M1R2S20.</title>
        <authorList>
            <person name="Sun J.-Q."/>
        </authorList>
    </citation>
    <scope>NUCLEOTIDE SEQUENCE [LARGE SCALE GENOMIC DNA]</scope>
    <source>
        <strain evidence="2 3">M1R2S20</strain>
    </source>
</reference>
<dbReference type="EMBL" id="JBFNXR010000054">
    <property type="protein sequence ID" value="MEW9857011.1"/>
    <property type="molecule type" value="Genomic_DNA"/>
</dbReference>
<keyword evidence="1" id="KW-0812">Transmembrane</keyword>
<sequence length="68" mass="7583">MDLGDNWLIIGGGMAASIALLSWLAEGRRVRRTNLDQVGFMPWTTVFFLALMAAVVMLGLGIRQWFAR</sequence>
<comment type="caution">
    <text evidence="2">The sequence shown here is derived from an EMBL/GenBank/DDBJ whole genome shotgun (WGS) entry which is preliminary data.</text>
</comment>
<keyword evidence="1" id="KW-0472">Membrane</keyword>
<protein>
    <submittedName>
        <fullName evidence="2">Uncharacterized protein</fullName>
    </submittedName>
</protein>